<dbReference type="Gene3D" id="1.25.40.20">
    <property type="entry name" value="Ankyrin repeat-containing domain"/>
    <property type="match status" value="1"/>
</dbReference>
<evidence type="ECO:0000259" key="5">
    <source>
        <dbReference type="Pfam" id="PF24120"/>
    </source>
</evidence>
<keyword evidence="1" id="KW-0677">Repeat</keyword>
<dbReference type="OrthoDB" id="341259at2759"/>
<evidence type="ECO:0000256" key="1">
    <source>
        <dbReference type="ARBA" id="ARBA00022737"/>
    </source>
</evidence>
<gene>
    <name evidence="6" type="ORF">FSARC_3531</name>
</gene>
<dbReference type="Pfam" id="PF24120">
    <property type="entry name" value="SsdA_C"/>
    <property type="match status" value="1"/>
</dbReference>
<evidence type="ECO:0000313" key="7">
    <source>
        <dbReference type="Proteomes" id="UP000622797"/>
    </source>
</evidence>
<organism evidence="6 7">
    <name type="scientific">Fusarium sarcochroum</name>
    <dbReference type="NCBI Taxonomy" id="1208366"/>
    <lineage>
        <taxon>Eukaryota</taxon>
        <taxon>Fungi</taxon>
        <taxon>Dikarya</taxon>
        <taxon>Ascomycota</taxon>
        <taxon>Pezizomycotina</taxon>
        <taxon>Sordariomycetes</taxon>
        <taxon>Hypocreomycetidae</taxon>
        <taxon>Hypocreales</taxon>
        <taxon>Nectriaceae</taxon>
        <taxon>Fusarium</taxon>
        <taxon>Fusarium lateritium species complex</taxon>
    </lineage>
</organism>
<dbReference type="PROSITE" id="PS50297">
    <property type="entry name" value="ANK_REP_REGION"/>
    <property type="match status" value="1"/>
</dbReference>
<dbReference type="Proteomes" id="UP000622797">
    <property type="component" value="Unassembled WGS sequence"/>
</dbReference>
<dbReference type="AlphaFoldDB" id="A0A8H4U3K8"/>
<feature type="domain" description="Single-strand DNA deaminase toxin A-like C-terminal" evidence="5">
    <location>
        <begin position="290"/>
        <end position="349"/>
    </location>
</feature>
<dbReference type="Pfam" id="PF12796">
    <property type="entry name" value="Ank_2"/>
    <property type="match status" value="1"/>
</dbReference>
<dbReference type="SMART" id="SM00248">
    <property type="entry name" value="ANK"/>
    <property type="match status" value="2"/>
</dbReference>
<dbReference type="PANTHER" id="PTHR24198">
    <property type="entry name" value="ANKYRIN REPEAT AND PROTEIN KINASE DOMAIN-CONTAINING PROTEIN"/>
    <property type="match status" value="1"/>
</dbReference>
<proteinExistence type="predicted"/>
<feature type="region of interest" description="Disordered" evidence="4">
    <location>
        <begin position="22"/>
        <end position="43"/>
    </location>
</feature>
<reference evidence="6" key="1">
    <citation type="journal article" date="2020" name="BMC Genomics">
        <title>Correction to: Identification and distribution of gene clusters required for synthesis of sphingolipid metabolism inhibitors in diverse species of the filamentous fungus Fusarium.</title>
        <authorList>
            <person name="Kim H.S."/>
            <person name="Lohmar J.M."/>
            <person name="Busman M."/>
            <person name="Brown D.W."/>
            <person name="Naumann T.A."/>
            <person name="Divon H.H."/>
            <person name="Lysoe E."/>
            <person name="Uhlig S."/>
            <person name="Proctor R.H."/>
        </authorList>
    </citation>
    <scope>NUCLEOTIDE SEQUENCE</scope>
    <source>
        <strain evidence="6">NRRL 20472</strain>
    </source>
</reference>
<dbReference type="PANTHER" id="PTHR24198:SF165">
    <property type="entry name" value="ANKYRIN REPEAT-CONTAINING PROTEIN-RELATED"/>
    <property type="match status" value="1"/>
</dbReference>
<dbReference type="InterPro" id="IPR002110">
    <property type="entry name" value="Ankyrin_rpt"/>
</dbReference>
<dbReference type="EMBL" id="JABEXW010000170">
    <property type="protein sequence ID" value="KAF4969201.1"/>
    <property type="molecule type" value="Genomic_DNA"/>
</dbReference>
<evidence type="ECO:0000256" key="2">
    <source>
        <dbReference type="ARBA" id="ARBA00023043"/>
    </source>
</evidence>
<dbReference type="PROSITE" id="PS50088">
    <property type="entry name" value="ANK_REPEAT"/>
    <property type="match status" value="1"/>
</dbReference>
<dbReference type="InterPro" id="IPR057517">
    <property type="entry name" value="SsdA-like_C"/>
</dbReference>
<evidence type="ECO:0000256" key="4">
    <source>
        <dbReference type="SAM" id="MobiDB-lite"/>
    </source>
</evidence>
<evidence type="ECO:0000313" key="6">
    <source>
        <dbReference type="EMBL" id="KAF4969201.1"/>
    </source>
</evidence>
<keyword evidence="7" id="KW-1185">Reference proteome</keyword>
<keyword evidence="2 3" id="KW-0040">ANK repeat</keyword>
<evidence type="ECO:0000256" key="3">
    <source>
        <dbReference type="PROSITE-ProRule" id="PRU00023"/>
    </source>
</evidence>
<feature type="compositionally biased region" description="Acidic residues" evidence="4">
    <location>
        <begin position="22"/>
        <end position="31"/>
    </location>
</feature>
<name>A0A8H4U3K8_9HYPO</name>
<sequence length="433" mass="49295">MDYSYEIDKKGCRFRTVGVTTAEEDEEDEVNSEGGTVTFSEDGDDVARLQHDVSRLAVDSLNKPHEQESSEEILEELYSDPSWRLDKFFSYCINNDICGVRRLISAFGDPFTESQDENGDNCVSFAAVEGHASMICFLHENGGNLNNVNMEGKTPLMEASLWGRLDVMEFLLANGANASLQDRKGRKALFYAQPSGATTRMSQRHGHYSETSQAESNRRVIALRLQSYEPVGARQQLNNSGRSKSGRFIVERNPRQNQITYFEHNTTYDIPDEYKTIARLDRGRLFPIISAASGWRIDFAVEDIIDNYLWTCRVRELCKLINYDLPPDQRDRSEPPGTFFASHAEKKLIAYYIDRHMVLPCAMIEDIKQEERGEWIGEHFALQDLAEVQPEFPTIKARICVSRGICENCEQFVNQVEAKLGVSFRIETCGEGR</sequence>
<protein>
    <recommendedName>
        <fullName evidence="5">Single-strand DNA deaminase toxin A-like C-terminal domain-containing protein</fullName>
    </recommendedName>
</protein>
<feature type="repeat" description="ANK" evidence="3">
    <location>
        <begin position="151"/>
        <end position="183"/>
    </location>
</feature>
<dbReference type="InterPro" id="IPR036770">
    <property type="entry name" value="Ankyrin_rpt-contain_sf"/>
</dbReference>
<dbReference type="SUPFAM" id="SSF48403">
    <property type="entry name" value="Ankyrin repeat"/>
    <property type="match status" value="1"/>
</dbReference>
<reference evidence="6" key="2">
    <citation type="submission" date="2020-05" db="EMBL/GenBank/DDBJ databases">
        <authorList>
            <person name="Kim H.-S."/>
            <person name="Proctor R.H."/>
            <person name="Brown D.W."/>
        </authorList>
    </citation>
    <scope>NUCLEOTIDE SEQUENCE</scope>
    <source>
        <strain evidence="6">NRRL 20472</strain>
    </source>
</reference>
<comment type="caution">
    <text evidence="6">The sequence shown here is derived from an EMBL/GenBank/DDBJ whole genome shotgun (WGS) entry which is preliminary data.</text>
</comment>
<accession>A0A8H4U3K8</accession>